<organism evidence="3">
    <name type="scientific">Onchocerca ochengi</name>
    <name type="common">Filarial nematode worm</name>
    <dbReference type="NCBI Taxonomy" id="42157"/>
    <lineage>
        <taxon>Eukaryota</taxon>
        <taxon>Metazoa</taxon>
        <taxon>Ecdysozoa</taxon>
        <taxon>Nematoda</taxon>
        <taxon>Chromadorea</taxon>
        <taxon>Rhabditida</taxon>
        <taxon>Spirurina</taxon>
        <taxon>Spiruromorpha</taxon>
        <taxon>Filarioidea</taxon>
        <taxon>Onchocercidae</taxon>
        <taxon>Onchocerca</taxon>
    </lineage>
</organism>
<dbReference type="STRING" id="42157.A0A182EVL0"/>
<reference evidence="1 2" key="2">
    <citation type="submission" date="2018-08" db="EMBL/GenBank/DDBJ databases">
        <authorList>
            <person name="Laetsch R D."/>
            <person name="Stevens L."/>
            <person name="Kumar S."/>
            <person name="Blaxter L. M."/>
        </authorList>
    </citation>
    <scope>NUCLEOTIDE SEQUENCE [LARGE SCALE GENOMIC DNA]</scope>
</reference>
<dbReference type="Proteomes" id="UP000271087">
    <property type="component" value="Unassembled WGS sequence"/>
</dbReference>
<dbReference type="EMBL" id="UYRW01009938">
    <property type="protein sequence ID" value="VDM98309.1"/>
    <property type="molecule type" value="Genomic_DNA"/>
</dbReference>
<evidence type="ECO:0000313" key="3">
    <source>
        <dbReference type="WBParaSite" id="nOo.2.0.1.t12201-RA"/>
    </source>
</evidence>
<evidence type="ECO:0000313" key="1">
    <source>
        <dbReference type="EMBL" id="VDM98309.1"/>
    </source>
</evidence>
<evidence type="ECO:0000313" key="2">
    <source>
        <dbReference type="Proteomes" id="UP000271087"/>
    </source>
</evidence>
<proteinExistence type="predicted"/>
<gene>
    <name evidence="1" type="ORF">NOO_LOCUS12201</name>
</gene>
<name>A0A182EVL0_ONCOC</name>
<accession>A0A182EVL0</accession>
<keyword evidence="2" id="KW-1185">Reference proteome</keyword>
<dbReference type="OrthoDB" id="5851913at2759"/>
<reference evidence="3" key="1">
    <citation type="submission" date="2016-06" db="UniProtKB">
        <authorList>
            <consortium name="WormBaseParasite"/>
        </authorList>
    </citation>
    <scope>IDENTIFICATION</scope>
</reference>
<sequence>MMCKEVKLINPKEPGNTIKALIKGGDCNYVTESIVNKLKLRQASSKLRMLMVGTRKCESRKVNFGVQTLNGNVKNIQAYIVDSILKRIHIWRNNYGNRSRSSLCGTRQMRQDNAEVENNESHKTKAIASIAKKESQLQMDQIEQM</sequence>
<dbReference type="AlphaFoldDB" id="A0A182EVL0"/>
<protein>
    <submittedName>
        <fullName evidence="3">NTR domain-containing protein</fullName>
    </submittedName>
</protein>
<dbReference type="WBParaSite" id="nOo.2.0.1.t12201-RA">
    <property type="protein sequence ID" value="nOo.2.0.1.t12201-RA"/>
    <property type="gene ID" value="nOo.2.0.1.g12201"/>
</dbReference>